<dbReference type="GO" id="GO:0007129">
    <property type="term" value="P:homologous chromosome pairing at meiosis"/>
    <property type="evidence" value="ECO:0007669"/>
    <property type="project" value="TreeGrafter"/>
</dbReference>
<dbReference type="PANTHER" id="PTHR15938">
    <property type="entry name" value="TBP-1 INTERACTING PROTEIN"/>
    <property type="match status" value="1"/>
</dbReference>
<dbReference type="GO" id="GO:0000794">
    <property type="term" value="C:condensed nuclear chromosome"/>
    <property type="evidence" value="ECO:0007669"/>
    <property type="project" value="TreeGrafter"/>
</dbReference>
<evidence type="ECO:0000256" key="2">
    <source>
        <dbReference type="ARBA" id="ARBA00007922"/>
    </source>
</evidence>
<name>A0A061AM44_RHOTO</name>
<feature type="domain" description="Homologous-pairing protein 2 winged helix" evidence="7">
    <location>
        <begin position="55"/>
        <end position="111"/>
    </location>
</feature>
<feature type="coiled-coil region" evidence="6">
    <location>
        <begin position="126"/>
        <end position="153"/>
    </location>
</feature>
<keyword evidence="6" id="KW-0175">Coiled coil</keyword>
<dbReference type="EMBL" id="LK052938">
    <property type="protein sequence ID" value="CDR38220.1"/>
    <property type="molecule type" value="Genomic_DNA"/>
</dbReference>
<dbReference type="SUPFAM" id="SSF46785">
    <property type="entry name" value="Winged helix' DNA-binding domain"/>
    <property type="match status" value="1"/>
</dbReference>
<dbReference type="InterPro" id="IPR036390">
    <property type="entry name" value="WH_DNA-bd_sf"/>
</dbReference>
<evidence type="ECO:0000256" key="1">
    <source>
        <dbReference type="ARBA" id="ARBA00004123"/>
    </source>
</evidence>
<keyword evidence="3" id="KW-0233">DNA recombination</keyword>
<accession>A0A061AM44</accession>
<organism evidence="8">
    <name type="scientific">Rhodotorula toruloides</name>
    <name type="common">Yeast</name>
    <name type="synonym">Rhodosporidium toruloides</name>
    <dbReference type="NCBI Taxonomy" id="5286"/>
    <lineage>
        <taxon>Eukaryota</taxon>
        <taxon>Fungi</taxon>
        <taxon>Dikarya</taxon>
        <taxon>Basidiomycota</taxon>
        <taxon>Pucciniomycotina</taxon>
        <taxon>Microbotryomycetes</taxon>
        <taxon>Sporidiobolales</taxon>
        <taxon>Sporidiobolaceae</taxon>
        <taxon>Rhodotorula</taxon>
    </lineage>
</organism>
<reference evidence="8" key="1">
    <citation type="journal article" date="2014" name="Genome Announc.">
        <title>Draft genome sequence of Rhodosporidium toruloides CECT1137, an oleaginous yeast of biotechnological interest.</title>
        <authorList>
            <person name="Morin N."/>
            <person name="Calcas X."/>
            <person name="Devillers H."/>
            <person name="Durrens P."/>
            <person name="Sherman D.J."/>
            <person name="Nicaud J.-M."/>
            <person name="Neuveglise C."/>
        </authorList>
    </citation>
    <scope>NUCLEOTIDE SEQUENCE</scope>
    <source>
        <strain evidence="8">CECT1137</strain>
    </source>
</reference>
<dbReference type="GO" id="GO:0120230">
    <property type="term" value="F:recombinase activator activity"/>
    <property type="evidence" value="ECO:0007669"/>
    <property type="project" value="TreeGrafter"/>
</dbReference>
<comment type="subcellular location">
    <subcellularLocation>
        <location evidence="1">Nucleus</location>
    </subcellularLocation>
</comment>
<dbReference type="AlphaFoldDB" id="A0A061AM44"/>
<proteinExistence type="inferred from homology"/>
<evidence type="ECO:0000256" key="5">
    <source>
        <dbReference type="ARBA" id="ARBA00023254"/>
    </source>
</evidence>
<dbReference type="Gene3D" id="1.10.10.10">
    <property type="entry name" value="Winged helix-like DNA-binding domain superfamily/Winged helix DNA-binding domain"/>
    <property type="match status" value="1"/>
</dbReference>
<dbReference type="InterPro" id="IPR010776">
    <property type="entry name" value="Hop2_WH_dom"/>
</dbReference>
<dbReference type="GO" id="GO:0000709">
    <property type="term" value="P:meiotic joint molecule formation"/>
    <property type="evidence" value="ECO:0007669"/>
    <property type="project" value="TreeGrafter"/>
</dbReference>
<dbReference type="InterPro" id="IPR036388">
    <property type="entry name" value="WH-like_DNA-bd_sf"/>
</dbReference>
<comment type="similarity">
    <text evidence="2">Belongs to the HOP2 family.</text>
</comment>
<gene>
    <name evidence="8" type="ORF">RHTO0S_03e06128g</name>
</gene>
<dbReference type="OrthoDB" id="272266at2759"/>
<evidence type="ECO:0000313" key="8">
    <source>
        <dbReference type="EMBL" id="CDR38220.1"/>
    </source>
</evidence>
<evidence type="ECO:0000256" key="4">
    <source>
        <dbReference type="ARBA" id="ARBA00023242"/>
    </source>
</evidence>
<evidence type="ECO:0000256" key="3">
    <source>
        <dbReference type="ARBA" id="ARBA00023172"/>
    </source>
</evidence>
<dbReference type="GO" id="GO:0010774">
    <property type="term" value="P:meiotic strand invasion involved in reciprocal meiotic recombination"/>
    <property type="evidence" value="ECO:0007669"/>
    <property type="project" value="TreeGrafter"/>
</dbReference>
<dbReference type="PANTHER" id="PTHR15938:SF0">
    <property type="entry name" value="HOMOLOGOUS-PAIRING PROTEIN 2 HOMOLOG"/>
    <property type="match status" value="1"/>
</dbReference>
<keyword evidence="5" id="KW-0469">Meiosis</keyword>
<dbReference type="Pfam" id="PF07106">
    <property type="entry name" value="WHD_TBPIP"/>
    <property type="match status" value="1"/>
</dbReference>
<evidence type="ECO:0000256" key="6">
    <source>
        <dbReference type="SAM" id="Coils"/>
    </source>
</evidence>
<sequence length="285" mass="31165">MPPKEKVVSVKGDEAEELVSRPLRSVDLLADSLELAGFGHSKSRAGRSRLAPTRKQVLNYLIEQNRPYGATDISANLKNRVSKPQAQKALASLFEKGEIGGKTFGKTTVYCPLQKDEELTEEGEGGDKLDAQIKALREEEEKLKEDVKVLAVRKAEALKTPRNSDLSGLVASLEAKSIDARRAAASSASSNPSPTLSASALSALSAQYTSLLTLARKRRKICLEIEGMLMEGFDKKKGQEDEVWEEVGGEYGGEEEEETWTLVKKVEEVEKEMKRKAKMAAAAAK</sequence>
<keyword evidence="4" id="KW-0539">Nucleus</keyword>
<evidence type="ECO:0000259" key="7">
    <source>
        <dbReference type="Pfam" id="PF07106"/>
    </source>
</evidence>
<dbReference type="GO" id="GO:0003690">
    <property type="term" value="F:double-stranded DNA binding"/>
    <property type="evidence" value="ECO:0007669"/>
    <property type="project" value="TreeGrafter"/>
</dbReference>
<dbReference type="GO" id="GO:0120231">
    <property type="term" value="C:DNA recombinase auxiliary factor complex"/>
    <property type="evidence" value="ECO:0007669"/>
    <property type="project" value="TreeGrafter"/>
</dbReference>
<protein>
    <submittedName>
        <fullName evidence="8">RHTO0S03e06128g1_1</fullName>
    </submittedName>
</protein>